<comment type="similarity">
    <text evidence="2">Belongs to the amino acid/polyamine transporter 2 family.</text>
</comment>
<dbReference type="STRING" id="212818.A0A0D1ZTM1"/>
<feature type="transmembrane region" description="Helical" evidence="7">
    <location>
        <begin position="163"/>
        <end position="183"/>
    </location>
</feature>
<feature type="transmembrane region" description="Helical" evidence="7">
    <location>
        <begin position="444"/>
        <end position="469"/>
    </location>
</feature>
<name>A0A0D1ZTM1_EXOME</name>
<dbReference type="VEuPathDB" id="FungiDB:PV10_01047"/>
<feature type="transmembrane region" description="Helical" evidence="7">
    <location>
        <begin position="240"/>
        <end position="261"/>
    </location>
</feature>
<evidence type="ECO:0000259" key="8">
    <source>
        <dbReference type="Pfam" id="PF01490"/>
    </source>
</evidence>
<evidence type="ECO:0000313" key="9">
    <source>
        <dbReference type="EMBL" id="KIV97279.1"/>
    </source>
</evidence>
<dbReference type="OrthoDB" id="294730at2759"/>
<keyword evidence="4 7" id="KW-1133">Transmembrane helix</keyword>
<evidence type="ECO:0000256" key="4">
    <source>
        <dbReference type="ARBA" id="ARBA00022989"/>
    </source>
</evidence>
<evidence type="ECO:0000256" key="1">
    <source>
        <dbReference type="ARBA" id="ARBA00004141"/>
    </source>
</evidence>
<evidence type="ECO:0000256" key="2">
    <source>
        <dbReference type="ARBA" id="ARBA00008066"/>
    </source>
</evidence>
<evidence type="ECO:0000256" key="7">
    <source>
        <dbReference type="SAM" id="Phobius"/>
    </source>
</evidence>
<dbReference type="GO" id="GO:0015179">
    <property type="term" value="F:L-amino acid transmembrane transporter activity"/>
    <property type="evidence" value="ECO:0007669"/>
    <property type="project" value="TreeGrafter"/>
</dbReference>
<feature type="transmembrane region" description="Helical" evidence="7">
    <location>
        <begin position="85"/>
        <end position="109"/>
    </location>
</feature>
<dbReference type="AlphaFoldDB" id="A0A0D1ZTM1"/>
<gene>
    <name evidence="9" type="ORF">PV10_01047</name>
</gene>
<feature type="compositionally biased region" description="Basic and acidic residues" evidence="6">
    <location>
        <begin position="13"/>
        <end position="28"/>
    </location>
</feature>
<feature type="transmembrane region" description="Helical" evidence="7">
    <location>
        <begin position="316"/>
        <end position="340"/>
    </location>
</feature>
<dbReference type="PANTHER" id="PTHR22950:SF479">
    <property type="entry name" value="AMINO ACID TRANSPORTER (EUROFUNG)-RELATED"/>
    <property type="match status" value="1"/>
</dbReference>
<dbReference type="PIRSF" id="PIRSF006060">
    <property type="entry name" value="AA_transporter"/>
    <property type="match status" value="1"/>
</dbReference>
<dbReference type="Gene3D" id="1.20.1740.10">
    <property type="entry name" value="Amino acid/polyamine transporter I"/>
    <property type="match status" value="1"/>
</dbReference>
<keyword evidence="10" id="KW-1185">Reference proteome</keyword>
<feature type="transmembrane region" description="Helical" evidence="7">
    <location>
        <begin position="408"/>
        <end position="432"/>
    </location>
</feature>
<evidence type="ECO:0000256" key="3">
    <source>
        <dbReference type="ARBA" id="ARBA00022692"/>
    </source>
</evidence>
<dbReference type="InterPro" id="IPR013057">
    <property type="entry name" value="AA_transpt_TM"/>
</dbReference>
<feature type="transmembrane region" description="Helical" evidence="7">
    <location>
        <begin position="130"/>
        <end position="157"/>
    </location>
</feature>
<dbReference type="GO" id="GO:0016020">
    <property type="term" value="C:membrane"/>
    <property type="evidence" value="ECO:0007669"/>
    <property type="project" value="UniProtKB-SubCell"/>
</dbReference>
<feature type="transmembrane region" description="Helical" evidence="7">
    <location>
        <begin position="195"/>
        <end position="220"/>
    </location>
</feature>
<evidence type="ECO:0000256" key="6">
    <source>
        <dbReference type="SAM" id="MobiDB-lite"/>
    </source>
</evidence>
<feature type="transmembrane region" description="Helical" evidence="7">
    <location>
        <begin position="381"/>
        <end position="402"/>
    </location>
</feature>
<dbReference type="HOGENOM" id="CLU_027816_3_0_1"/>
<dbReference type="Pfam" id="PF01490">
    <property type="entry name" value="Aa_trans"/>
    <property type="match status" value="1"/>
</dbReference>
<protein>
    <recommendedName>
        <fullName evidence="8">Amino acid transporter transmembrane domain-containing protein</fullName>
    </recommendedName>
</protein>
<dbReference type="RefSeq" id="XP_016228853.1">
    <property type="nucleotide sequence ID" value="XM_016365204.1"/>
</dbReference>
<sequence length="495" mass="54113">MNPDYWKEEDEEKTIGWRDRHRSSDNEPIRGSVQKATDPAYDPATGSVKPIGTLGPYQAAVIFVTNEIGIGILSLPAALQVLGLIPGVIAIVGMGSLSLYTAYILVQFYRRYPHVVNMVDFGRVLGGRPLEFVFAVGFTINLALICASAIITISIGLNTITEHAMCTVAFIAFPAILCFLLCVPRTMKFVSYCGWPCTVSIVTAVLIPMIALGIGGPANVPDGEEVTFKIVGDPSFSEAVSAFLNIGFAFSGNQAFVTVLAEMRDPARDFTKAICIEKIFAIIMYSTVAIVCYVFAGDYVQSPAIGSAPVTIAKISYGIIFVSLFGTGLVFGHTVIKYLFVFTMRHLAFVAKRRGRAPSVEANAMKRRQSQPHDSRSQTSWIVWIAIGAGYWILVFIIANAIPVFDSLLNISASLLLAWFTWGLPSVFWIHLNWNHLFDGWKKTALFCFNIFILGVTLFMNTAGMYASIDSLLSTFADPDNNVDGPFTCGDNSIF</sequence>
<dbReference type="OMA" id="WASWPCT"/>
<keyword evidence="3 7" id="KW-0812">Transmembrane</keyword>
<feature type="region of interest" description="Disordered" evidence="6">
    <location>
        <begin position="1"/>
        <end position="36"/>
    </location>
</feature>
<keyword evidence="5 7" id="KW-0472">Membrane</keyword>
<proteinExistence type="inferred from homology"/>
<comment type="subcellular location">
    <subcellularLocation>
        <location evidence="1">Membrane</location>
        <topology evidence="1">Multi-pass membrane protein</topology>
    </subcellularLocation>
</comment>
<dbReference type="Proteomes" id="UP000054302">
    <property type="component" value="Unassembled WGS sequence"/>
</dbReference>
<feature type="domain" description="Amino acid transporter transmembrane" evidence="8">
    <location>
        <begin position="55"/>
        <end position="466"/>
    </location>
</feature>
<dbReference type="PANTHER" id="PTHR22950">
    <property type="entry name" value="AMINO ACID TRANSPORTER"/>
    <property type="match status" value="1"/>
</dbReference>
<evidence type="ECO:0000313" key="10">
    <source>
        <dbReference type="Proteomes" id="UP000054302"/>
    </source>
</evidence>
<organism evidence="9 10">
    <name type="scientific">Exophiala mesophila</name>
    <name type="common">Black yeast-like fungus</name>
    <dbReference type="NCBI Taxonomy" id="212818"/>
    <lineage>
        <taxon>Eukaryota</taxon>
        <taxon>Fungi</taxon>
        <taxon>Dikarya</taxon>
        <taxon>Ascomycota</taxon>
        <taxon>Pezizomycotina</taxon>
        <taxon>Eurotiomycetes</taxon>
        <taxon>Chaetothyriomycetidae</taxon>
        <taxon>Chaetothyriales</taxon>
        <taxon>Herpotrichiellaceae</taxon>
        <taxon>Exophiala</taxon>
    </lineage>
</organism>
<dbReference type="GeneID" id="27318892"/>
<evidence type="ECO:0000256" key="5">
    <source>
        <dbReference type="ARBA" id="ARBA00023136"/>
    </source>
</evidence>
<dbReference type="EMBL" id="KN847520">
    <property type="protein sequence ID" value="KIV97279.1"/>
    <property type="molecule type" value="Genomic_DNA"/>
</dbReference>
<reference evidence="9 10" key="1">
    <citation type="submission" date="2015-01" db="EMBL/GenBank/DDBJ databases">
        <title>The Genome Sequence of Exophiala mesophila CBS40295.</title>
        <authorList>
            <consortium name="The Broad Institute Genomics Platform"/>
            <person name="Cuomo C."/>
            <person name="de Hoog S."/>
            <person name="Gorbushina A."/>
            <person name="Stielow B."/>
            <person name="Teixiera M."/>
            <person name="Abouelleil A."/>
            <person name="Chapman S.B."/>
            <person name="Priest M."/>
            <person name="Young S.K."/>
            <person name="Wortman J."/>
            <person name="Nusbaum C."/>
            <person name="Birren B."/>
        </authorList>
    </citation>
    <scope>NUCLEOTIDE SEQUENCE [LARGE SCALE GENOMIC DNA]</scope>
    <source>
        <strain evidence="9 10">CBS 40295</strain>
    </source>
</reference>
<feature type="transmembrane region" description="Helical" evidence="7">
    <location>
        <begin position="273"/>
        <end position="296"/>
    </location>
</feature>
<accession>A0A0D1ZTM1</accession>